<dbReference type="EMBL" id="JAOANI010000012">
    <property type="protein sequence ID" value="MCT7358255.1"/>
    <property type="molecule type" value="Genomic_DNA"/>
</dbReference>
<proteinExistence type="predicted"/>
<dbReference type="Proteomes" id="UP001147830">
    <property type="component" value="Unassembled WGS sequence"/>
</dbReference>
<evidence type="ECO:0000256" key="1">
    <source>
        <dbReference type="ARBA" id="ARBA00004141"/>
    </source>
</evidence>
<feature type="transmembrane region" description="Helical" evidence="7">
    <location>
        <begin position="228"/>
        <end position="249"/>
    </location>
</feature>
<feature type="transmembrane region" description="Helical" evidence="7">
    <location>
        <begin position="166"/>
        <end position="184"/>
    </location>
</feature>
<dbReference type="Pfam" id="PF03547">
    <property type="entry name" value="Mem_trans"/>
    <property type="match status" value="1"/>
</dbReference>
<feature type="transmembrane region" description="Helical" evidence="7">
    <location>
        <begin position="255"/>
        <end position="275"/>
    </location>
</feature>
<dbReference type="GO" id="GO:0055085">
    <property type="term" value="P:transmembrane transport"/>
    <property type="evidence" value="ECO:0007669"/>
    <property type="project" value="InterPro"/>
</dbReference>
<sequence length="307" mass="32365">MSFILNTLTPIFGLILLGFILRKTHRLGENAASELNRLVVWLCLPALLFNLTAKAELTDIWHTGFVLTFTLATLGTFILTLLWRSHRGAPLTTASLDALGASYANTGYVGIPLCLFVLGDNGLAPALIATLIVVSLLFAIAVICVEVSLQKGQGISRAIAKVGSALLKNPLVISPLIGIAWNLLNLDVPAVAGALLTLLGDATVPCALISLGAFLAHKQPGRAQGAPALVSIKLLAQPLLAWLLATYVFALPPLWASAAVLLSALPTGTGPYMLAEFYQQNAAVVSRTILLSTLGSVFSLSVLLIWL</sequence>
<feature type="transmembrane region" description="Helical" evidence="7">
    <location>
        <begin position="35"/>
        <end position="53"/>
    </location>
</feature>
<organism evidence="8 9">
    <name type="scientific">Thalassolituus pacificus</name>
    <dbReference type="NCBI Taxonomy" id="2975440"/>
    <lineage>
        <taxon>Bacteria</taxon>
        <taxon>Pseudomonadati</taxon>
        <taxon>Pseudomonadota</taxon>
        <taxon>Gammaproteobacteria</taxon>
        <taxon>Oceanospirillales</taxon>
        <taxon>Oceanospirillaceae</taxon>
        <taxon>Thalassolituus</taxon>
    </lineage>
</organism>
<feature type="transmembrane region" description="Helical" evidence="7">
    <location>
        <begin position="124"/>
        <end position="145"/>
    </location>
</feature>
<evidence type="ECO:0000313" key="9">
    <source>
        <dbReference type="Proteomes" id="UP001147830"/>
    </source>
</evidence>
<dbReference type="PANTHER" id="PTHR36838">
    <property type="entry name" value="AUXIN EFFLUX CARRIER FAMILY PROTEIN"/>
    <property type="match status" value="1"/>
</dbReference>
<keyword evidence="4 7" id="KW-0812">Transmembrane</keyword>
<keyword evidence="6 7" id="KW-0472">Membrane</keyword>
<evidence type="ECO:0000313" key="8">
    <source>
        <dbReference type="EMBL" id="MCT7358255.1"/>
    </source>
</evidence>
<dbReference type="InterPro" id="IPR004776">
    <property type="entry name" value="Mem_transp_PIN-like"/>
</dbReference>
<evidence type="ECO:0000256" key="3">
    <source>
        <dbReference type="ARBA" id="ARBA00022475"/>
    </source>
</evidence>
<keyword evidence="2" id="KW-0813">Transport</keyword>
<dbReference type="PANTHER" id="PTHR36838:SF3">
    <property type="entry name" value="TRANSPORTER AUXIN EFFLUX CARRIER EC FAMILY"/>
    <property type="match status" value="1"/>
</dbReference>
<feature type="transmembrane region" description="Helical" evidence="7">
    <location>
        <begin position="6"/>
        <end position="23"/>
    </location>
</feature>
<reference evidence="8" key="1">
    <citation type="journal article" date="2022" name="Front. Microbiol.">
        <title>Genome-based taxonomic rearrangement of Oceanobacter-related bacteria including the description of Thalassolituus hydrocarbonoclasticus sp. nov. and Thalassolituus pacificus sp. nov. and emended description of the genus Thalassolituus.</title>
        <authorList>
            <person name="Dong C."/>
            <person name="Wei L."/>
            <person name="Wang J."/>
            <person name="Lai Q."/>
            <person name="Huang Z."/>
            <person name="Shao Z."/>
        </authorList>
    </citation>
    <scope>NUCLEOTIDE SEQUENCE</scope>
    <source>
        <strain evidence="8">59MF3M-4</strain>
    </source>
</reference>
<evidence type="ECO:0000256" key="7">
    <source>
        <dbReference type="SAM" id="Phobius"/>
    </source>
</evidence>
<keyword evidence="3" id="KW-1003">Cell membrane</keyword>
<gene>
    <name evidence="8" type="ORF">NYR02_04360</name>
</gene>
<keyword evidence="5 7" id="KW-1133">Transmembrane helix</keyword>
<feature type="transmembrane region" description="Helical" evidence="7">
    <location>
        <begin position="65"/>
        <end position="83"/>
    </location>
</feature>
<dbReference type="RefSeq" id="WP_260975174.1">
    <property type="nucleotide sequence ID" value="NZ_JAOANI010000012.1"/>
</dbReference>
<comment type="caution">
    <text evidence="8">The sequence shown here is derived from an EMBL/GenBank/DDBJ whole genome shotgun (WGS) entry which is preliminary data.</text>
</comment>
<feature type="transmembrane region" description="Helical" evidence="7">
    <location>
        <begin position="95"/>
        <end position="118"/>
    </location>
</feature>
<reference evidence="8" key="2">
    <citation type="submission" date="2022-08" db="EMBL/GenBank/DDBJ databases">
        <authorList>
            <person name="Dong C."/>
        </authorList>
    </citation>
    <scope>NUCLEOTIDE SEQUENCE</scope>
    <source>
        <strain evidence="8">59MF3M-4</strain>
    </source>
</reference>
<name>A0A9X2WDV1_9GAMM</name>
<evidence type="ECO:0000256" key="5">
    <source>
        <dbReference type="ARBA" id="ARBA00022989"/>
    </source>
</evidence>
<dbReference type="AlphaFoldDB" id="A0A9X2WDV1"/>
<feature type="transmembrane region" description="Helical" evidence="7">
    <location>
        <begin position="287"/>
        <end position="306"/>
    </location>
</feature>
<evidence type="ECO:0000256" key="2">
    <source>
        <dbReference type="ARBA" id="ARBA00022448"/>
    </source>
</evidence>
<keyword evidence="9" id="KW-1185">Reference proteome</keyword>
<dbReference type="GO" id="GO:0016020">
    <property type="term" value="C:membrane"/>
    <property type="evidence" value="ECO:0007669"/>
    <property type="project" value="UniProtKB-SubCell"/>
</dbReference>
<evidence type="ECO:0000256" key="4">
    <source>
        <dbReference type="ARBA" id="ARBA00022692"/>
    </source>
</evidence>
<accession>A0A9X2WDV1</accession>
<feature type="transmembrane region" description="Helical" evidence="7">
    <location>
        <begin position="190"/>
        <end position="216"/>
    </location>
</feature>
<comment type="subcellular location">
    <subcellularLocation>
        <location evidence="1">Membrane</location>
        <topology evidence="1">Multi-pass membrane protein</topology>
    </subcellularLocation>
</comment>
<evidence type="ECO:0000256" key="6">
    <source>
        <dbReference type="ARBA" id="ARBA00023136"/>
    </source>
</evidence>
<protein>
    <submittedName>
        <fullName evidence="8">AEC family transporter</fullName>
    </submittedName>
</protein>